<reference evidence="1 2" key="1">
    <citation type="journal article" date="2022" name="Int. J. Syst. Evol. Microbiol.">
        <title>Noviherbaspirillum aridicola sp. nov., isolated from an arid soil in Pakistan.</title>
        <authorList>
            <person name="Khan I.U."/>
            <person name="Saqib M."/>
            <person name="Amin A."/>
            <person name="Hussain F."/>
            <person name="Li L."/>
            <person name="Liu Y.H."/>
            <person name="Fang B.Z."/>
            <person name="Ahmed I."/>
            <person name="Li W.J."/>
        </authorList>
    </citation>
    <scope>NUCLEOTIDE SEQUENCE [LARGE SCALE GENOMIC DNA]</scope>
    <source>
        <strain evidence="1 2">NCCP-691</strain>
    </source>
</reference>
<evidence type="ECO:0008006" key="3">
    <source>
        <dbReference type="Google" id="ProtNLM"/>
    </source>
</evidence>
<sequence length="76" mass="8360">MSQTPEEQANLATWAQISEDVKRLGLDADEGMEIASVTGAIAQARGYPLEVVMDALLEGVQQGVLSIERNRVRYRN</sequence>
<organism evidence="1 2">
    <name type="scientific">Noviherbaspirillum aridicola</name>
    <dbReference type="NCBI Taxonomy" id="2849687"/>
    <lineage>
        <taxon>Bacteria</taxon>
        <taxon>Pseudomonadati</taxon>
        <taxon>Pseudomonadota</taxon>
        <taxon>Betaproteobacteria</taxon>
        <taxon>Burkholderiales</taxon>
        <taxon>Oxalobacteraceae</taxon>
        <taxon>Noviherbaspirillum</taxon>
    </lineage>
</organism>
<comment type="caution">
    <text evidence="1">The sequence shown here is derived from an EMBL/GenBank/DDBJ whole genome shotgun (WGS) entry which is preliminary data.</text>
</comment>
<gene>
    <name evidence="1" type="ORF">NCCP691_39750</name>
</gene>
<name>A0ABQ4QAE4_9BURK</name>
<protein>
    <recommendedName>
        <fullName evidence="3">ANTAR domain-containing protein</fullName>
    </recommendedName>
</protein>
<accession>A0ABQ4QAE4</accession>
<dbReference type="Proteomes" id="UP000887222">
    <property type="component" value="Unassembled WGS sequence"/>
</dbReference>
<evidence type="ECO:0000313" key="1">
    <source>
        <dbReference type="EMBL" id="GIZ53961.1"/>
    </source>
</evidence>
<proteinExistence type="predicted"/>
<dbReference type="EMBL" id="BPMK01000023">
    <property type="protein sequence ID" value="GIZ53961.1"/>
    <property type="molecule type" value="Genomic_DNA"/>
</dbReference>
<keyword evidence="2" id="KW-1185">Reference proteome</keyword>
<dbReference type="RefSeq" id="WP_220810372.1">
    <property type="nucleotide sequence ID" value="NZ_BPMK01000023.1"/>
</dbReference>
<evidence type="ECO:0000313" key="2">
    <source>
        <dbReference type="Proteomes" id="UP000887222"/>
    </source>
</evidence>